<accession>A0A3L8DM04</accession>
<feature type="region of interest" description="Disordered" evidence="2">
    <location>
        <begin position="439"/>
        <end position="471"/>
    </location>
</feature>
<protein>
    <recommendedName>
        <fullName evidence="5">SCL-interrupting locus protein-like protein</fullName>
    </recommendedName>
</protein>
<dbReference type="PANTHER" id="PTHR15128">
    <property type="entry name" value="TAL1 SCL INTERRUPTING LOCUS"/>
    <property type="match status" value="1"/>
</dbReference>
<evidence type="ECO:0008006" key="5">
    <source>
        <dbReference type="Google" id="ProtNLM"/>
    </source>
</evidence>
<feature type="region of interest" description="Disordered" evidence="2">
    <location>
        <begin position="1"/>
        <end position="22"/>
    </location>
</feature>
<dbReference type="InterPro" id="IPR026123">
    <property type="entry name" value="STIL"/>
</dbReference>
<dbReference type="GO" id="GO:0071539">
    <property type="term" value="P:protein localization to centrosome"/>
    <property type="evidence" value="ECO:0007669"/>
    <property type="project" value="TreeGrafter"/>
</dbReference>
<reference evidence="3 4" key="1">
    <citation type="journal article" date="2018" name="Genome Res.">
        <title>The genomic architecture and molecular evolution of ant odorant receptors.</title>
        <authorList>
            <person name="McKenzie S.K."/>
            <person name="Kronauer D.J.C."/>
        </authorList>
    </citation>
    <scope>NUCLEOTIDE SEQUENCE [LARGE SCALE GENOMIC DNA]</scope>
    <source>
        <strain evidence="3">Clonal line C1</strain>
    </source>
</reference>
<feature type="coiled-coil region" evidence="1">
    <location>
        <begin position="243"/>
        <end position="277"/>
    </location>
</feature>
<dbReference type="GO" id="GO:0005815">
    <property type="term" value="C:microtubule organizing center"/>
    <property type="evidence" value="ECO:0007669"/>
    <property type="project" value="TreeGrafter"/>
</dbReference>
<feature type="compositionally biased region" description="Basic and acidic residues" evidence="2">
    <location>
        <begin position="41"/>
        <end position="52"/>
    </location>
</feature>
<dbReference type="OrthoDB" id="3256376at2759"/>
<dbReference type="Proteomes" id="UP000279307">
    <property type="component" value="Chromosome 6"/>
</dbReference>
<keyword evidence="1" id="KW-0175">Coiled coil</keyword>
<feature type="compositionally biased region" description="Basic and acidic residues" evidence="2">
    <location>
        <begin position="389"/>
        <end position="399"/>
    </location>
</feature>
<gene>
    <name evidence="3" type="ORF">DMN91_005810</name>
</gene>
<proteinExistence type="predicted"/>
<evidence type="ECO:0000256" key="2">
    <source>
        <dbReference type="SAM" id="MobiDB-lite"/>
    </source>
</evidence>
<dbReference type="GO" id="GO:0007224">
    <property type="term" value="P:smoothened signaling pathway"/>
    <property type="evidence" value="ECO:0007669"/>
    <property type="project" value="TreeGrafter"/>
</dbReference>
<dbReference type="PANTHER" id="PTHR15128:SF0">
    <property type="entry name" value="SCL-INTERRUPTING LOCUS PROTEIN"/>
    <property type="match status" value="1"/>
</dbReference>
<feature type="region of interest" description="Disordered" evidence="2">
    <location>
        <begin position="41"/>
        <end position="60"/>
    </location>
</feature>
<feature type="compositionally biased region" description="Polar residues" evidence="2">
    <location>
        <begin position="400"/>
        <end position="409"/>
    </location>
</feature>
<evidence type="ECO:0000313" key="3">
    <source>
        <dbReference type="EMBL" id="RLU21437.1"/>
    </source>
</evidence>
<comment type="caution">
    <text evidence="3">The sequence shown here is derived from an EMBL/GenBank/DDBJ whole genome shotgun (WGS) entry which is preliminary data.</text>
</comment>
<organism evidence="3 4">
    <name type="scientific">Ooceraea biroi</name>
    <name type="common">Clonal raider ant</name>
    <name type="synonym">Cerapachys biroi</name>
    <dbReference type="NCBI Taxonomy" id="2015173"/>
    <lineage>
        <taxon>Eukaryota</taxon>
        <taxon>Metazoa</taxon>
        <taxon>Ecdysozoa</taxon>
        <taxon>Arthropoda</taxon>
        <taxon>Hexapoda</taxon>
        <taxon>Insecta</taxon>
        <taxon>Pterygota</taxon>
        <taxon>Neoptera</taxon>
        <taxon>Endopterygota</taxon>
        <taxon>Hymenoptera</taxon>
        <taxon>Apocrita</taxon>
        <taxon>Aculeata</taxon>
        <taxon>Formicoidea</taxon>
        <taxon>Formicidae</taxon>
        <taxon>Dorylinae</taxon>
        <taxon>Ooceraea</taxon>
    </lineage>
</organism>
<dbReference type="GO" id="GO:0007052">
    <property type="term" value="P:mitotic spindle organization"/>
    <property type="evidence" value="ECO:0007669"/>
    <property type="project" value="TreeGrafter"/>
</dbReference>
<sequence length="873" mass="97666">MHHQFYDSEEESEPRITPKPVSKLDHFAVPTVPEVSLIFEKPRTEERNDRSIDPSSVRPTKTIRSLDGTIKTSTSPSWSNHDSFAHWREQSYCRAATSTSTTPSSSSHAHKNGIYNRVVTCNHALYSQEQDKTRDKQKKLTNSRMGGTSDGTSEKSVKFQCSNVDDPYNGEQMTRSSASKGQLSCTSLQRATRSITDRCASDNVIPDRALKQSEHLQAPYSRYHPQFCLPGYANYGVDNNETVKTLLQLVNSQSEQIRNLQQQIDRLVRMQEESFRNKSSCACHSPSLVANQVLGYPSMNYYDATYTQQPRQGAKEDVGCAPQSTSVVEKEDPVTVTVDESDKLVEPVPLERQASKKAFMEQKVSIGVMTSFEFTVQNSPFLMESEVYEKKEAPPRENNSKVNARNVNLNVHDASESAKRYKSTFARKPGTAQLENIVEDSESHLSSSQQQSSNFNASSVRDFDRHTPRQSDLYNATSVLESSKLCQRPARDFSRERMYEEVCAEKIAGGSMNGRLQDARQISDYSCIGSANYSKAPVVSDTDGCSAIYGEEGEGKVTTDARSSSHAFNLHSSATDCYQGHKTKEHCAKELKDVGDSMILSGGDLGVLERPPPTPEPSIHVEMQEYTSDDESDRLKRTSKLGWTFYNNVLGQVNDILQNSSIIKDKDENNAKVGHRVEQENDVEAKTALDTVRVATLEQLRRLGISLTENNEHREPNGNNKTLDFDSSFYPRLDRQANMIHASSVVNDTNTSMHMKALALKYLSDEQLADIALHKQESSSLKHVLLSNMEGTNMSFATMRYLERYQLLPGKNNVQGDGADRVHGEVPLKVDFKPAVGKNGPALRRFPFVQTPGTNCPNRILDLSTLKRQPKLL</sequence>
<feature type="region of interest" description="Disordered" evidence="2">
    <location>
        <begin position="389"/>
        <end position="426"/>
    </location>
</feature>
<dbReference type="GO" id="GO:0031023">
    <property type="term" value="P:microtubule organizing center organization"/>
    <property type="evidence" value="ECO:0007669"/>
    <property type="project" value="TreeGrafter"/>
</dbReference>
<feature type="region of interest" description="Disordered" evidence="2">
    <location>
        <begin position="127"/>
        <end position="156"/>
    </location>
</feature>
<name>A0A3L8DM04_OOCBI</name>
<evidence type="ECO:0000256" key="1">
    <source>
        <dbReference type="SAM" id="Coils"/>
    </source>
</evidence>
<dbReference type="EMBL" id="QOIP01000006">
    <property type="protein sequence ID" value="RLU21437.1"/>
    <property type="molecule type" value="Genomic_DNA"/>
</dbReference>
<evidence type="ECO:0000313" key="4">
    <source>
        <dbReference type="Proteomes" id="UP000279307"/>
    </source>
</evidence>
<dbReference type="AlphaFoldDB" id="A0A3L8DM04"/>
<feature type="compositionally biased region" description="Low complexity" evidence="2">
    <location>
        <begin position="444"/>
        <end position="459"/>
    </location>
</feature>